<evidence type="ECO:0008006" key="4">
    <source>
        <dbReference type="Google" id="ProtNLM"/>
    </source>
</evidence>
<reference evidence="2 3" key="1">
    <citation type="submission" date="2023-02" db="EMBL/GenBank/DDBJ databases">
        <title>Dictyobacter halimunensis sp. nov., a new member of the class Ktedonobacteria from forest soil in a geothermal area.</title>
        <authorList>
            <person name="Rachmania M.K."/>
            <person name="Ningsih F."/>
            <person name="Sakai Y."/>
            <person name="Yabe S."/>
            <person name="Yokota A."/>
            <person name="Sjamsuridzal W."/>
        </authorList>
    </citation>
    <scope>NUCLEOTIDE SEQUENCE [LARGE SCALE GENOMIC DNA]</scope>
    <source>
        <strain evidence="2 3">S3.2.2.5</strain>
    </source>
</reference>
<protein>
    <recommendedName>
        <fullName evidence="4">General stress protein 17M-like domain-containing protein</fullName>
    </recommendedName>
</protein>
<organism evidence="2 3">
    <name type="scientific">Dictyobacter halimunensis</name>
    <dbReference type="NCBI Taxonomy" id="3026934"/>
    <lineage>
        <taxon>Bacteria</taxon>
        <taxon>Bacillati</taxon>
        <taxon>Chloroflexota</taxon>
        <taxon>Ktedonobacteria</taxon>
        <taxon>Ktedonobacterales</taxon>
        <taxon>Dictyobacteraceae</taxon>
        <taxon>Dictyobacter</taxon>
    </lineage>
</organism>
<feature type="compositionally biased region" description="Polar residues" evidence="1">
    <location>
        <begin position="171"/>
        <end position="180"/>
    </location>
</feature>
<feature type="compositionally biased region" description="Polar residues" evidence="1">
    <location>
        <begin position="330"/>
        <end position="345"/>
    </location>
</feature>
<keyword evidence="3" id="KW-1185">Reference proteome</keyword>
<feature type="compositionally biased region" description="Basic and acidic residues" evidence="1">
    <location>
        <begin position="185"/>
        <end position="200"/>
    </location>
</feature>
<feature type="region of interest" description="Disordered" evidence="1">
    <location>
        <begin position="291"/>
        <end position="310"/>
    </location>
</feature>
<gene>
    <name evidence="2" type="ORF">KDH_73380</name>
</gene>
<feature type="compositionally biased region" description="Polar residues" evidence="1">
    <location>
        <begin position="147"/>
        <end position="163"/>
    </location>
</feature>
<feature type="compositionally biased region" description="Polar residues" evidence="1">
    <location>
        <begin position="429"/>
        <end position="444"/>
    </location>
</feature>
<proteinExistence type="predicted"/>
<feature type="compositionally biased region" description="Polar residues" evidence="1">
    <location>
        <begin position="452"/>
        <end position="485"/>
    </location>
</feature>
<feature type="compositionally biased region" description="Low complexity" evidence="1">
    <location>
        <begin position="504"/>
        <end position="530"/>
    </location>
</feature>
<evidence type="ECO:0000256" key="1">
    <source>
        <dbReference type="SAM" id="MobiDB-lite"/>
    </source>
</evidence>
<dbReference type="RefSeq" id="WP_338257612.1">
    <property type="nucleotide sequence ID" value="NZ_BSRI01000002.1"/>
</dbReference>
<comment type="caution">
    <text evidence="2">The sequence shown here is derived from an EMBL/GenBank/DDBJ whole genome shotgun (WGS) entry which is preliminary data.</text>
</comment>
<feature type="region of interest" description="Disordered" evidence="1">
    <location>
        <begin position="315"/>
        <end position="370"/>
    </location>
</feature>
<evidence type="ECO:0000313" key="2">
    <source>
        <dbReference type="EMBL" id="GLV60519.1"/>
    </source>
</evidence>
<evidence type="ECO:0000313" key="3">
    <source>
        <dbReference type="Proteomes" id="UP001344906"/>
    </source>
</evidence>
<dbReference type="Proteomes" id="UP001344906">
    <property type="component" value="Unassembled WGS sequence"/>
</dbReference>
<feature type="region of interest" description="Disordered" evidence="1">
    <location>
        <begin position="147"/>
        <end position="200"/>
    </location>
</feature>
<feature type="region of interest" description="Disordered" evidence="1">
    <location>
        <begin position="231"/>
        <end position="260"/>
    </location>
</feature>
<feature type="region of interest" description="Disordered" evidence="1">
    <location>
        <begin position="429"/>
        <end position="571"/>
    </location>
</feature>
<name>A0ABQ6G1W8_9CHLR</name>
<dbReference type="EMBL" id="BSRI01000002">
    <property type="protein sequence ID" value="GLV60519.1"/>
    <property type="molecule type" value="Genomic_DNA"/>
</dbReference>
<sequence length="599" mass="65718">MSVTPSPTVVGVFRDRSVLEQAIEALYRAGFAQDQIRYSVPDNTSGGFLNDLKSLFTGSGASGSGDLANDLTGMGLTSEQARYYANEYDNGNIVMAVQALDNEQEAMNIFHQFGAYGIHNTLREAGGMNEDAGYAQPQTDVNNPSAAYAQQSTDYQHQMSPYTQHPEGYAQQPQTSSTWGDDSERDQPLNEETNPRHEAVPNEQAAAHDYASDNNNNYNGNALYNDGSTYNNNDAAYNDHNATYDDSNTYNDNNDNADYTEQNSAVVPSGAADQQNLPDNIEPESVVDHQQNLPEDNTPIHEPAVSDEHLNAPNHQDQAAQDYRPPATDASASDDYNTADHQNYNAADHQDYNNDETTQPVGSDVQPGPYREYAADAQNAAPTSAADAENREYPTTVTYDEAPGTPSHEQAPLDAQPADTFENAAYQNPATHNGEVSTPSSRYNTEPDLSADQGQATQPDLSADQPQVNEADQQQYQTAASTTENAPLDRQQAPLNTTSAPEIASQQQAQQDATTSPADQTTTTSTNPAAQREERLRQLQQRLENAKQRLQDSQSQLQAAKEHESQLQSMKQQLDAIEAELEKNEAELRETHSRIEQYY</sequence>
<accession>A0ABQ6G1W8</accession>